<accession>A0A401TGE2</accession>
<gene>
    <name evidence="1" type="ORF">chiPu_0025587</name>
</gene>
<proteinExistence type="predicted"/>
<evidence type="ECO:0000313" key="2">
    <source>
        <dbReference type="Proteomes" id="UP000287033"/>
    </source>
</evidence>
<dbReference type="STRING" id="137246.A0A401TGE2"/>
<sequence length="116" mass="13531">RKQHMGSKGKSTEELEMEKIALFQKEVADQRKLNEESLKLAISGAGQSKKRTHIPPTKPMDIKFHTDERIKTHSESQVDTVYKEVDFTSELRKHQQFSVSRFVIITRSMNCTLYYD</sequence>
<dbReference type="AlphaFoldDB" id="A0A401TGE2"/>
<keyword evidence="2" id="KW-1185">Reference proteome</keyword>
<name>A0A401TGE2_CHIPU</name>
<evidence type="ECO:0000313" key="1">
    <source>
        <dbReference type="EMBL" id="GCC41701.1"/>
    </source>
</evidence>
<protein>
    <submittedName>
        <fullName evidence="1">Uncharacterized protein</fullName>
    </submittedName>
</protein>
<dbReference type="Proteomes" id="UP000287033">
    <property type="component" value="Unassembled WGS sequence"/>
</dbReference>
<reference evidence="1 2" key="1">
    <citation type="journal article" date="2018" name="Nat. Ecol. Evol.">
        <title>Shark genomes provide insights into elasmobranch evolution and the origin of vertebrates.</title>
        <authorList>
            <person name="Hara Y"/>
            <person name="Yamaguchi K"/>
            <person name="Onimaru K"/>
            <person name="Kadota M"/>
            <person name="Koyanagi M"/>
            <person name="Keeley SD"/>
            <person name="Tatsumi K"/>
            <person name="Tanaka K"/>
            <person name="Motone F"/>
            <person name="Kageyama Y"/>
            <person name="Nozu R"/>
            <person name="Adachi N"/>
            <person name="Nishimura O"/>
            <person name="Nakagawa R"/>
            <person name="Tanegashima C"/>
            <person name="Kiyatake I"/>
            <person name="Matsumoto R"/>
            <person name="Murakumo K"/>
            <person name="Nishida K"/>
            <person name="Terakita A"/>
            <person name="Kuratani S"/>
            <person name="Sato K"/>
            <person name="Hyodo S Kuraku.S."/>
        </authorList>
    </citation>
    <scope>NUCLEOTIDE SEQUENCE [LARGE SCALE GENOMIC DNA]</scope>
</reference>
<comment type="caution">
    <text evidence="1">The sequence shown here is derived from an EMBL/GenBank/DDBJ whole genome shotgun (WGS) entry which is preliminary data.</text>
</comment>
<dbReference type="EMBL" id="BEZZ01061555">
    <property type="protein sequence ID" value="GCC41701.1"/>
    <property type="molecule type" value="Genomic_DNA"/>
</dbReference>
<feature type="non-terminal residue" evidence="1">
    <location>
        <position position="1"/>
    </location>
</feature>
<organism evidence="1 2">
    <name type="scientific">Chiloscyllium punctatum</name>
    <name type="common">Brownbanded bambooshark</name>
    <name type="synonym">Hemiscyllium punctatum</name>
    <dbReference type="NCBI Taxonomy" id="137246"/>
    <lineage>
        <taxon>Eukaryota</taxon>
        <taxon>Metazoa</taxon>
        <taxon>Chordata</taxon>
        <taxon>Craniata</taxon>
        <taxon>Vertebrata</taxon>
        <taxon>Chondrichthyes</taxon>
        <taxon>Elasmobranchii</taxon>
        <taxon>Galeomorphii</taxon>
        <taxon>Galeoidea</taxon>
        <taxon>Orectolobiformes</taxon>
        <taxon>Hemiscylliidae</taxon>
        <taxon>Chiloscyllium</taxon>
    </lineage>
</organism>
<dbReference type="OrthoDB" id="1684416at2759"/>